<evidence type="ECO:0000256" key="2">
    <source>
        <dbReference type="ARBA" id="ARBA00023125"/>
    </source>
</evidence>
<dbReference type="PROSITE" id="PS51898">
    <property type="entry name" value="TYR_RECOMBINASE"/>
    <property type="match status" value="1"/>
</dbReference>
<evidence type="ECO:0000259" key="6">
    <source>
        <dbReference type="PROSITE" id="PS51898"/>
    </source>
</evidence>
<feature type="coiled-coil region" evidence="5">
    <location>
        <begin position="157"/>
        <end position="184"/>
    </location>
</feature>
<dbReference type="InterPro" id="IPR010998">
    <property type="entry name" value="Integrase_recombinase_N"/>
</dbReference>
<feature type="domain" description="Tyr recombinase" evidence="6">
    <location>
        <begin position="206"/>
        <end position="377"/>
    </location>
</feature>
<evidence type="ECO:0000256" key="4">
    <source>
        <dbReference type="PROSITE-ProRule" id="PRU01248"/>
    </source>
</evidence>
<protein>
    <submittedName>
        <fullName evidence="8">Site-specific recombinase XerD</fullName>
    </submittedName>
</protein>
<dbReference type="AlphaFoldDB" id="A0A1G8NK04"/>
<dbReference type="OrthoDB" id="102994at2"/>
<dbReference type="Gene3D" id="1.10.150.130">
    <property type="match status" value="1"/>
</dbReference>
<dbReference type="InterPro" id="IPR011010">
    <property type="entry name" value="DNA_brk_join_enz"/>
</dbReference>
<dbReference type="EMBL" id="FNCJ01000035">
    <property type="protein sequence ID" value="SDI80472.1"/>
    <property type="molecule type" value="Genomic_DNA"/>
</dbReference>
<accession>A0A1G8NK04</accession>
<name>A0A1G8NK04_9BURK</name>
<dbReference type="Gene3D" id="1.10.443.10">
    <property type="entry name" value="Intergrase catalytic core"/>
    <property type="match status" value="1"/>
</dbReference>
<dbReference type="InterPro" id="IPR044068">
    <property type="entry name" value="CB"/>
</dbReference>
<evidence type="ECO:0000256" key="3">
    <source>
        <dbReference type="ARBA" id="ARBA00023172"/>
    </source>
</evidence>
<keyword evidence="1" id="KW-0229">DNA integration</keyword>
<reference evidence="8 9" key="1">
    <citation type="submission" date="2016-10" db="EMBL/GenBank/DDBJ databases">
        <authorList>
            <person name="de Groot N.N."/>
        </authorList>
    </citation>
    <scope>NUCLEOTIDE SEQUENCE [LARGE SCALE GENOMIC DNA]</scope>
    <source>
        <strain evidence="8 9">LMG 2247</strain>
    </source>
</reference>
<dbReference type="InterPro" id="IPR013762">
    <property type="entry name" value="Integrase-like_cat_sf"/>
</dbReference>
<dbReference type="Pfam" id="PF00589">
    <property type="entry name" value="Phage_integrase"/>
    <property type="match status" value="1"/>
</dbReference>
<dbReference type="InterPro" id="IPR002104">
    <property type="entry name" value="Integrase_catalytic"/>
</dbReference>
<keyword evidence="3" id="KW-0233">DNA recombination</keyword>
<dbReference type="CDD" id="cd00796">
    <property type="entry name" value="INT_Rci_Hp1_C"/>
    <property type="match status" value="1"/>
</dbReference>
<gene>
    <name evidence="8" type="ORF">SAMN05216466_13535</name>
</gene>
<dbReference type="GO" id="GO:0015074">
    <property type="term" value="P:DNA integration"/>
    <property type="evidence" value="ECO:0007669"/>
    <property type="project" value="UniProtKB-KW"/>
</dbReference>
<organism evidence="8 9">
    <name type="scientific">Paraburkholderia phenazinium</name>
    <dbReference type="NCBI Taxonomy" id="60549"/>
    <lineage>
        <taxon>Bacteria</taxon>
        <taxon>Pseudomonadati</taxon>
        <taxon>Pseudomonadota</taxon>
        <taxon>Betaproteobacteria</taxon>
        <taxon>Burkholderiales</taxon>
        <taxon>Burkholderiaceae</taxon>
        <taxon>Paraburkholderia</taxon>
    </lineage>
</organism>
<dbReference type="RefSeq" id="WP_090695888.1">
    <property type="nucleotide sequence ID" value="NZ_FNCJ01000035.1"/>
</dbReference>
<dbReference type="PANTHER" id="PTHR30349">
    <property type="entry name" value="PHAGE INTEGRASE-RELATED"/>
    <property type="match status" value="1"/>
</dbReference>
<dbReference type="PANTHER" id="PTHR30349:SF88">
    <property type="entry name" value="BLL1584 PROTEIN"/>
    <property type="match status" value="1"/>
</dbReference>
<evidence type="ECO:0000256" key="5">
    <source>
        <dbReference type="SAM" id="Coils"/>
    </source>
</evidence>
<dbReference type="Proteomes" id="UP000199706">
    <property type="component" value="Unassembled WGS sequence"/>
</dbReference>
<proteinExistence type="predicted"/>
<keyword evidence="2 4" id="KW-0238">DNA-binding</keyword>
<evidence type="ECO:0000256" key="1">
    <source>
        <dbReference type="ARBA" id="ARBA00022908"/>
    </source>
</evidence>
<dbReference type="InterPro" id="IPR050090">
    <property type="entry name" value="Tyrosine_recombinase_XerCD"/>
</dbReference>
<dbReference type="GO" id="GO:0003677">
    <property type="term" value="F:DNA binding"/>
    <property type="evidence" value="ECO:0007669"/>
    <property type="project" value="UniProtKB-UniRule"/>
</dbReference>
<feature type="domain" description="Core-binding (CB)" evidence="7">
    <location>
        <begin position="90"/>
        <end position="182"/>
    </location>
</feature>
<dbReference type="SUPFAM" id="SSF56349">
    <property type="entry name" value="DNA breaking-rejoining enzymes"/>
    <property type="match status" value="1"/>
</dbReference>
<sequence length="382" mass="42894">MMKMSIQTKTARAKLEPRREPYWERISTGVHVGYRKLESGAGTWIGRRMSEDGKYQFSSFGDTLCEYNEARKGVERWADELAAGVHHDRKTVADVCRLYVENRRLEKGEATAQDAEGRFKRLVYEKPIGMVNIARLRPLDVERWRNAQLDDASPDDEESYKRAKDSVNRNLKSLKAALNYAKARLKLVSSDAGWKEVIQFPDVGSRRKGWLTAEERTRLLQAMPADLRTFAIALLHIGARPGEVASANVADFDRSAGVLTLNGKTGSRKVPLSDKAREFFATQAKDKIANAPLLTTTDAQRWTAPVWGKAFREAREIAGLLDAVLYCMRHTYISEAIAQGIDVYTVAELTGTSVAIIQSNYGAFTDNIVERLNRVSVIGENY</sequence>
<evidence type="ECO:0000313" key="8">
    <source>
        <dbReference type="EMBL" id="SDI80472.1"/>
    </source>
</evidence>
<evidence type="ECO:0000259" key="7">
    <source>
        <dbReference type="PROSITE" id="PS51900"/>
    </source>
</evidence>
<dbReference type="GO" id="GO:0006310">
    <property type="term" value="P:DNA recombination"/>
    <property type="evidence" value="ECO:0007669"/>
    <property type="project" value="UniProtKB-KW"/>
</dbReference>
<keyword evidence="5" id="KW-0175">Coiled coil</keyword>
<dbReference type="PROSITE" id="PS51900">
    <property type="entry name" value="CB"/>
    <property type="match status" value="1"/>
</dbReference>
<evidence type="ECO:0000313" key="9">
    <source>
        <dbReference type="Proteomes" id="UP000199706"/>
    </source>
</evidence>